<accession>A0ACB6ZNU2</accession>
<proteinExistence type="predicted"/>
<reference evidence="1" key="2">
    <citation type="journal article" date="2020" name="Nat. Commun.">
        <title>Large-scale genome sequencing of mycorrhizal fungi provides insights into the early evolution of symbiotic traits.</title>
        <authorList>
            <person name="Miyauchi S."/>
            <person name="Kiss E."/>
            <person name="Kuo A."/>
            <person name="Drula E."/>
            <person name="Kohler A."/>
            <person name="Sanchez-Garcia M."/>
            <person name="Morin E."/>
            <person name="Andreopoulos B."/>
            <person name="Barry K.W."/>
            <person name="Bonito G."/>
            <person name="Buee M."/>
            <person name="Carver A."/>
            <person name="Chen C."/>
            <person name="Cichocki N."/>
            <person name="Clum A."/>
            <person name="Culley D."/>
            <person name="Crous P.W."/>
            <person name="Fauchery L."/>
            <person name="Girlanda M."/>
            <person name="Hayes R.D."/>
            <person name="Keri Z."/>
            <person name="LaButti K."/>
            <person name="Lipzen A."/>
            <person name="Lombard V."/>
            <person name="Magnuson J."/>
            <person name="Maillard F."/>
            <person name="Murat C."/>
            <person name="Nolan M."/>
            <person name="Ohm R.A."/>
            <person name="Pangilinan J."/>
            <person name="Pereira M.F."/>
            <person name="Perotto S."/>
            <person name="Peter M."/>
            <person name="Pfister S."/>
            <person name="Riley R."/>
            <person name="Sitrit Y."/>
            <person name="Stielow J.B."/>
            <person name="Szollosi G."/>
            <person name="Zifcakova L."/>
            <person name="Stursova M."/>
            <person name="Spatafora J.W."/>
            <person name="Tedersoo L."/>
            <person name="Vaario L.M."/>
            <person name="Yamada A."/>
            <person name="Yan M."/>
            <person name="Wang P."/>
            <person name="Xu J."/>
            <person name="Bruns T."/>
            <person name="Baldrian P."/>
            <person name="Vilgalys R."/>
            <person name="Dunand C."/>
            <person name="Henrissat B."/>
            <person name="Grigoriev I.V."/>
            <person name="Hibbett D."/>
            <person name="Nagy L.G."/>
            <person name="Martin F.M."/>
        </authorList>
    </citation>
    <scope>NUCLEOTIDE SEQUENCE</scope>
    <source>
        <strain evidence="1">P2</strain>
    </source>
</reference>
<sequence>CLTCGARDDHSTRSCPISKTCFTCGMKGHINKTCPNRYASRDDPSRMFDDCDRCGSRSHYTKECPTLWRIYEYLSDERRDSTLRDREAKKDLPLGVGGEGYIGTEDWCFNCGDAGHFGDDCTEAPHQHDIPREPSAFSKYNIRSGPFFDLRVSPSKKSGKKPQREWDDEDRWGDGHGSSLPMNVGKQGRKKERQKMETLDARAREEEDDGFFSRNVKERAMPKNEQNDRKAKHTGIVIKGAAERFSGDPPRHKPLSLKERMVPLQDRSYIDFPRGRGKESKDKGRNRDRNMGRDRDLNRDGGRGGDRSQDGGRDRGPRYRGGYTKA</sequence>
<comment type="caution">
    <text evidence="1">The sequence shown here is derived from an EMBL/GenBank/DDBJ whole genome shotgun (WGS) entry which is preliminary data.</text>
</comment>
<dbReference type="Proteomes" id="UP000886501">
    <property type="component" value="Unassembled WGS sequence"/>
</dbReference>
<name>A0ACB6ZNU2_THEGA</name>
<organism evidence="1 2">
    <name type="scientific">Thelephora ganbajun</name>
    <name type="common">Ganba fungus</name>
    <dbReference type="NCBI Taxonomy" id="370292"/>
    <lineage>
        <taxon>Eukaryota</taxon>
        <taxon>Fungi</taxon>
        <taxon>Dikarya</taxon>
        <taxon>Basidiomycota</taxon>
        <taxon>Agaricomycotina</taxon>
        <taxon>Agaricomycetes</taxon>
        <taxon>Thelephorales</taxon>
        <taxon>Thelephoraceae</taxon>
        <taxon>Thelephora</taxon>
    </lineage>
</organism>
<reference evidence="1" key="1">
    <citation type="submission" date="2019-10" db="EMBL/GenBank/DDBJ databases">
        <authorList>
            <consortium name="DOE Joint Genome Institute"/>
            <person name="Kuo A."/>
            <person name="Miyauchi S."/>
            <person name="Kiss E."/>
            <person name="Drula E."/>
            <person name="Kohler A."/>
            <person name="Sanchez-Garcia M."/>
            <person name="Andreopoulos B."/>
            <person name="Barry K.W."/>
            <person name="Bonito G."/>
            <person name="Buee M."/>
            <person name="Carver A."/>
            <person name="Chen C."/>
            <person name="Cichocki N."/>
            <person name="Clum A."/>
            <person name="Culley D."/>
            <person name="Crous P.W."/>
            <person name="Fauchery L."/>
            <person name="Girlanda M."/>
            <person name="Hayes R."/>
            <person name="Keri Z."/>
            <person name="Labutti K."/>
            <person name="Lipzen A."/>
            <person name="Lombard V."/>
            <person name="Magnuson J."/>
            <person name="Maillard F."/>
            <person name="Morin E."/>
            <person name="Murat C."/>
            <person name="Nolan M."/>
            <person name="Ohm R."/>
            <person name="Pangilinan J."/>
            <person name="Pereira M."/>
            <person name="Perotto S."/>
            <person name="Peter M."/>
            <person name="Riley R."/>
            <person name="Sitrit Y."/>
            <person name="Stielow B."/>
            <person name="Szollosi G."/>
            <person name="Zifcakova L."/>
            <person name="Stursova M."/>
            <person name="Spatafora J.W."/>
            <person name="Tedersoo L."/>
            <person name="Vaario L.-M."/>
            <person name="Yamada A."/>
            <person name="Yan M."/>
            <person name="Wang P."/>
            <person name="Xu J."/>
            <person name="Bruns T."/>
            <person name="Baldrian P."/>
            <person name="Vilgalys R."/>
            <person name="Henrissat B."/>
            <person name="Grigoriev I.V."/>
            <person name="Hibbett D."/>
            <person name="Nagy L.G."/>
            <person name="Martin F.M."/>
        </authorList>
    </citation>
    <scope>NUCLEOTIDE SEQUENCE</scope>
    <source>
        <strain evidence="1">P2</strain>
    </source>
</reference>
<gene>
    <name evidence="1" type="ORF">BDM02DRAFT_3091516</name>
</gene>
<evidence type="ECO:0000313" key="2">
    <source>
        <dbReference type="Proteomes" id="UP000886501"/>
    </source>
</evidence>
<evidence type="ECO:0000313" key="1">
    <source>
        <dbReference type="EMBL" id="KAF9651267.1"/>
    </source>
</evidence>
<feature type="non-terminal residue" evidence="1">
    <location>
        <position position="1"/>
    </location>
</feature>
<dbReference type="EMBL" id="MU117977">
    <property type="protein sequence ID" value="KAF9651267.1"/>
    <property type="molecule type" value="Genomic_DNA"/>
</dbReference>
<protein>
    <submittedName>
        <fullName evidence="1">Uncharacterized protein</fullName>
    </submittedName>
</protein>
<keyword evidence="2" id="KW-1185">Reference proteome</keyword>